<keyword evidence="2" id="KW-1185">Reference proteome</keyword>
<dbReference type="CDD" id="cd13121">
    <property type="entry name" value="BF2867_like_C"/>
    <property type="match status" value="1"/>
</dbReference>
<dbReference type="Proteomes" id="UP000698924">
    <property type="component" value="Unassembled WGS sequence"/>
</dbReference>
<proteinExistence type="predicted"/>
<sequence>MKKKVFYVTMAAIFAATSCTNELPNEQPTDVINIVASISSQTRAPQLTNDGSGSFSQGDKMSLFLKETDGESHTVDFEYGSGILTWGSLGLSGSNAQISLAACYPQQKDIQDGTFEFNPLTASERDLLLAPAQSVTAGTSETVHLTFNHALHRLDLTFTAGNSYTDEDLKGLSVALNAKTMCVVDVMQGKITQVKDATGEYTANDTQASFFLVPQNTPEVTLTIAIGSDKKSLTLDKLLEQLESPQSVLEGGKRCRLTLKVSREGITVEGGSITAWGDQVTADGEVVIG</sequence>
<dbReference type="Gene3D" id="2.60.40.2620">
    <property type="entry name" value="Fimbrillin-like"/>
    <property type="match status" value="1"/>
</dbReference>
<dbReference type="CDD" id="cd13120">
    <property type="entry name" value="BF2867_like_N"/>
    <property type="match status" value="1"/>
</dbReference>
<dbReference type="Pfam" id="PF13149">
    <property type="entry name" value="Mfa_like_1"/>
    <property type="match status" value="1"/>
</dbReference>
<dbReference type="EMBL" id="JACJMO010000039">
    <property type="protein sequence ID" value="MBM6858756.1"/>
    <property type="molecule type" value="Genomic_DNA"/>
</dbReference>
<dbReference type="Gene3D" id="2.60.40.2630">
    <property type="match status" value="1"/>
</dbReference>
<dbReference type="RefSeq" id="WP_204973275.1">
    <property type="nucleotide sequence ID" value="NZ_JAAZTS010000038.1"/>
</dbReference>
<dbReference type="PROSITE" id="PS51257">
    <property type="entry name" value="PROKAR_LIPOPROTEIN"/>
    <property type="match status" value="1"/>
</dbReference>
<evidence type="ECO:0000313" key="1">
    <source>
        <dbReference type="EMBL" id="MBM6858756.1"/>
    </source>
</evidence>
<protein>
    <submittedName>
        <fullName evidence="1">Fimbrillin family protein</fullName>
    </submittedName>
</protein>
<gene>
    <name evidence="1" type="ORF">H6D15_14335</name>
</gene>
<name>A0AA40ZXS7_9BACT</name>
<organism evidence="1 2">
    <name type="scientific">Caecibacteroides pullorum</name>
    <dbReference type="NCBI Taxonomy" id="2725562"/>
    <lineage>
        <taxon>Bacteria</taxon>
        <taxon>Pseudomonadati</taxon>
        <taxon>Bacteroidota</taxon>
        <taxon>Bacteroidia</taxon>
        <taxon>Bacteroidales</taxon>
        <taxon>Bacteroidaceae</taxon>
        <taxon>Caecibacteroides</taxon>
    </lineage>
</organism>
<dbReference type="AlphaFoldDB" id="A0AA40ZXS7"/>
<dbReference type="InterPro" id="IPR042278">
    <property type="entry name" value="Mfa-like_1_N"/>
</dbReference>
<evidence type="ECO:0000313" key="2">
    <source>
        <dbReference type="Proteomes" id="UP000698924"/>
    </source>
</evidence>
<comment type="caution">
    <text evidence="1">The sequence shown here is derived from an EMBL/GenBank/DDBJ whole genome shotgun (WGS) entry which is preliminary data.</text>
</comment>
<accession>A0AA40ZXS7</accession>
<dbReference type="InterPro" id="IPR025049">
    <property type="entry name" value="Mfa-like_1"/>
</dbReference>
<reference evidence="1 2" key="1">
    <citation type="journal article" date="2021" name="Sci. Rep.">
        <title>The distribution of antibiotic resistance genes in chicken gut microbiota commensals.</title>
        <authorList>
            <person name="Juricova H."/>
            <person name="Matiasovicova J."/>
            <person name="Kubasova T."/>
            <person name="Cejkova D."/>
            <person name="Rychlik I."/>
        </authorList>
    </citation>
    <scope>NUCLEOTIDE SEQUENCE [LARGE SCALE GENOMIC DNA]</scope>
    <source>
        <strain evidence="1 2">An421</strain>
    </source>
</reference>